<feature type="binding site" evidence="3">
    <location>
        <position position="110"/>
    </location>
    <ligand>
        <name>substrate</name>
    </ligand>
</feature>
<comment type="similarity">
    <text evidence="1">Belongs to the SMP-30/CGR1 family.</text>
</comment>
<keyword evidence="3" id="KW-0479">Metal-binding</keyword>
<dbReference type="InterPro" id="IPR011042">
    <property type="entry name" value="6-blade_b-propeller_TolB-like"/>
</dbReference>
<dbReference type="AlphaFoldDB" id="A0A418YPM3"/>
<keyword evidence="3" id="KW-0862">Zinc</keyword>
<feature type="binding site" evidence="3">
    <location>
        <position position="128"/>
    </location>
    <ligand>
        <name>substrate</name>
    </ligand>
</feature>
<feature type="binding site" evidence="3">
    <location>
        <position position="205"/>
    </location>
    <ligand>
        <name>a divalent metal cation</name>
        <dbReference type="ChEBI" id="CHEBI:60240"/>
    </ligand>
</feature>
<dbReference type="Gene3D" id="2.120.10.30">
    <property type="entry name" value="TolB, C-terminal domain"/>
    <property type="match status" value="1"/>
</dbReference>
<feature type="binding site" evidence="3">
    <location>
        <position position="24"/>
    </location>
    <ligand>
        <name>a divalent metal cation</name>
        <dbReference type="ChEBI" id="CHEBI:60240"/>
    </ligand>
</feature>
<evidence type="ECO:0000256" key="3">
    <source>
        <dbReference type="PIRSR" id="PIRSR605511-2"/>
    </source>
</evidence>
<dbReference type="GO" id="GO:0005509">
    <property type="term" value="F:calcium ion binding"/>
    <property type="evidence" value="ECO:0007669"/>
    <property type="project" value="TreeGrafter"/>
</dbReference>
<accession>A0A418YPM3</accession>
<dbReference type="OrthoDB" id="30052at2"/>
<evidence type="ECO:0000256" key="1">
    <source>
        <dbReference type="ARBA" id="ARBA00008853"/>
    </source>
</evidence>
<evidence type="ECO:0000313" key="6">
    <source>
        <dbReference type="Proteomes" id="UP000283469"/>
    </source>
</evidence>
<feature type="active site" description="Proton donor/acceptor" evidence="2">
    <location>
        <position position="205"/>
    </location>
</feature>
<evidence type="ECO:0000259" key="4">
    <source>
        <dbReference type="Pfam" id="PF08450"/>
    </source>
</evidence>
<comment type="caution">
    <text evidence="5">The sequence shown here is derived from an EMBL/GenBank/DDBJ whole genome shotgun (WGS) entry which is preliminary data.</text>
</comment>
<dbReference type="SUPFAM" id="SSF63829">
    <property type="entry name" value="Calcium-dependent phosphotriesterase"/>
    <property type="match status" value="1"/>
</dbReference>
<dbReference type="GO" id="GO:0004341">
    <property type="term" value="F:gluconolactonase activity"/>
    <property type="evidence" value="ECO:0007669"/>
    <property type="project" value="TreeGrafter"/>
</dbReference>
<dbReference type="PANTHER" id="PTHR10907:SF47">
    <property type="entry name" value="REGUCALCIN"/>
    <property type="match status" value="1"/>
</dbReference>
<dbReference type="PANTHER" id="PTHR10907">
    <property type="entry name" value="REGUCALCIN"/>
    <property type="match status" value="1"/>
</dbReference>
<protein>
    <submittedName>
        <fullName evidence="5">Gluconolactonase</fullName>
    </submittedName>
</protein>
<name>A0A418YPM3_9SPHN</name>
<sequence length="308" mass="32925">MDCRQEGAALFDGFKKIADGLYLEGLAFDPVRNVIWYSDVIAGGIHGVRTDGSAFTTINRARKWTGGILMNADGSILSSGAGGIQWDDPDSGVGGWLLDTIDGEPVNGVNEMIPDCAGGLFFGTVDLEQIEKGEQTRPSAIYRLTQDRRVLLAADGLGFTNGMMLSADRRRLFYNDTFDATYAFDVGPDLTLSNRQPLLRQDDCDGMALDADGNLWITGYRSSSLTRIALDGGPHASFATPAGAITQIRFGGPDMRDCYITSVPRDSGDNLAVGALPEKNQSILYQLRSRVAGLPIAPTCFALGGGPA</sequence>
<gene>
    <name evidence="5" type="ORF">D0Z70_16945</name>
</gene>
<reference evidence="5 6" key="1">
    <citation type="submission" date="2018-08" db="EMBL/GenBank/DDBJ databases">
        <title>Sphingobium sp. EO9.</title>
        <authorList>
            <person name="Park Y."/>
            <person name="Kim K.H."/>
            <person name="Jeon C.O."/>
        </authorList>
    </citation>
    <scope>NUCLEOTIDE SEQUENCE [LARGE SCALE GENOMIC DNA]</scope>
    <source>
        <strain evidence="5 6">EO9</strain>
    </source>
</reference>
<evidence type="ECO:0000256" key="2">
    <source>
        <dbReference type="PIRSR" id="PIRSR605511-1"/>
    </source>
</evidence>
<comment type="cofactor">
    <cofactor evidence="3">
        <name>Zn(2+)</name>
        <dbReference type="ChEBI" id="CHEBI:29105"/>
    </cofactor>
    <text evidence="3">Binds 1 divalent metal cation per subunit.</text>
</comment>
<dbReference type="Proteomes" id="UP000283469">
    <property type="component" value="Unassembled WGS sequence"/>
</dbReference>
<keyword evidence="6" id="KW-1185">Reference proteome</keyword>
<dbReference type="InterPro" id="IPR005511">
    <property type="entry name" value="SMP-30"/>
</dbReference>
<organism evidence="5 6">
    <name type="scientific">Sphingobium terrigena</name>
    <dbReference type="NCBI Taxonomy" id="2304063"/>
    <lineage>
        <taxon>Bacteria</taxon>
        <taxon>Pseudomonadati</taxon>
        <taxon>Pseudomonadota</taxon>
        <taxon>Alphaproteobacteria</taxon>
        <taxon>Sphingomonadales</taxon>
        <taxon>Sphingomonadaceae</taxon>
        <taxon>Sphingobium</taxon>
    </lineage>
</organism>
<dbReference type="PRINTS" id="PR01790">
    <property type="entry name" value="SMP30FAMILY"/>
</dbReference>
<feature type="binding site" evidence="3">
    <location>
        <position position="161"/>
    </location>
    <ligand>
        <name>a divalent metal cation</name>
        <dbReference type="ChEBI" id="CHEBI:60240"/>
    </ligand>
</feature>
<dbReference type="InterPro" id="IPR013658">
    <property type="entry name" value="SGL"/>
</dbReference>
<proteinExistence type="inferred from homology"/>
<dbReference type="Pfam" id="PF08450">
    <property type="entry name" value="SGL"/>
    <property type="match status" value="1"/>
</dbReference>
<evidence type="ECO:0000313" key="5">
    <source>
        <dbReference type="EMBL" id="RJG53293.1"/>
    </source>
</evidence>
<dbReference type="EMBL" id="QVRA01000017">
    <property type="protein sequence ID" value="RJG53293.1"/>
    <property type="molecule type" value="Genomic_DNA"/>
</dbReference>
<feature type="domain" description="SMP-30/Gluconolactonase/LRE-like region" evidence="4">
    <location>
        <begin position="24"/>
        <end position="263"/>
    </location>
</feature>
<dbReference type="GO" id="GO:0019853">
    <property type="term" value="P:L-ascorbic acid biosynthetic process"/>
    <property type="evidence" value="ECO:0007669"/>
    <property type="project" value="TreeGrafter"/>
</dbReference>